<keyword evidence="2" id="KW-1185">Reference proteome</keyword>
<organism evidence="1 2">
    <name type="scientific">Streptomyces macrosporus</name>
    <dbReference type="NCBI Taxonomy" id="44032"/>
    <lineage>
        <taxon>Bacteria</taxon>
        <taxon>Bacillati</taxon>
        <taxon>Actinomycetota</taxon>
        <taxon>Actinomycetes</taxon>
        <taxon>Kitasatosporales</taxon>
        <taxon>Streptomycetaceae</taxon>
        <taxon>Streptomyces</taxon>
    </lineage>
</organism>
<evidence type="ECO:0000313" key="1">
    <source>
        <dbReference type="EMBL" id="GAA2436547.1"/>
    </source>
</evidence>
<gene>
    <name evidence="1" type="ORF">GCM10010405_19660</name>
</gene>
<evidence type="ECO:0000313" key="2">
    <source>
        <dbReference type="Proteomes" id="UP001501638"/>
    </source>
</evidence>
<accession>A0ABN3JPE3</accession>
<comment type="caution">
    <text evidence="1">The sequence shown here is derived from an EMBL/GenBank/DDBJ whole genome shotgun (WGS) entry which is preliminary data.</text>
</comment>
<proteinExistence type="predicted"/>
<dbReference type="Proteomes" id="UP001501638">
    <property type="component" value="Unassembled WGS sequence"/>
</dbReference>
<dbReference type="EMBL" id="BAAASZ010000017">
    <property type="protein sequence ID" value="GAA2436547.1"/>
    <property type="molecule type" value="Genomic_DNA"/>
</dbReference>
<reference evidence="1 2" key="1">
    <citation type="journal article" date="2019" name="Int. J. Syst. Evol. Microbiol.">
        <title>The Global Catalogue of Microorganisms (GCM) 10K type strain sequencing project: providing services to taxonomists for standard genome sequencing and annotation.</title>
        <authorList>
            <consortium name="The Broad Institute Genomics Platform"/>
            <consortium name="The Broad Institute Genome Sequencing Center for Infectious Disease"/>
            <person name="Wu L."/>
            <person name="Ma J."/>
        </authorList>
    </citation>
    <scope>NUCLEOTIDE SEQUENCE [LARGE SCALE GENOMIC DNA]</scope>
    <source>
        <strain evidence="1 2">JCM 6305</strain>
    </source>
</reference>
<sequence>MNRHRPGGYQNGKCGLTATAIHFRPTITTGKPLLTAERRSVDAPRPALRRGLSGQLSHRFADAGHAGAGAAVH</sequence>
<name>A0ABN3JPE3_9ACTN</name>
<protein>
    <submittedName>
        <fullName evidence="1">Uncharacterized protein</fullName>
    </submittedName>
</protein>